<gene>
    <name evidence="1" type="ORF">PIIN_11083</name>
</gene>
<dbReference type="Proteomes" id="UP000007148">
    <property type="component" value="Unassembled WGS sequence"/>
</dbReference>
<keyword evidence="2" id="KW-1185">Reference proteome</keyword>
<organism evidence="1 2">
    <name type="scientific">Serendipita indica (strain DSM 11827)</name>
    <name type="common">Root endophyte fungus</name>
    <name type="synonym">Piriformospora indica</name>
    <dbReference type="NCBI Taxonomy" id="1109443"/>
    <lineage>
        <taxon>Eukaryota</taxon>
        <taxon>Fungi</taxon>
        <taxon>Dikarya</taxon>
        <taxon>Basidiomycota</taxon>
        <taxon>Agaricomycotina</taxon>
        <taxon>Agaricomycetes</taxon>
        <taxon>Sebacinales</taxon>
        <taxon>Serendipitaceae</taxon>
        <taxon>Serendipita</taxon>
    </lineage>
</organism>
<dbReference type="EMBL" id="CAFZ01001269">
    <property type="protein sequence ID" value="CCA77100.1"/>
    <property type="molecule type" value="Genomic_DNA"/>
</dbReference>
<accession>G4U0K7</accession>
<protein>
    <submittedName>
        <fullName evidence="1">Uncharacterized protein</fullName>
    </submittedName>
</protein>
<dbReference type="AlphaFoldDB" id="G4U0K7"/>
<sequence>MSQMTLSLAGWSVTECRLKF</sequence>
<proteinExistence type="predicted"/>
<name>G4U0K7_SERID</name>
<evidence type="ECO:0000313" key="1">
    <source>
        <dbReference type="EMBL" id="CCA77100.1"/>
    </source>
</evidence>
<evidence type="ECO:0000313" key="2">
    <source>
        <dbReference type="Proteomes" id="UP000007148"/>
    </source>
</evidence>
<dbReference type="InParanoid" id="G4U0K7"/>
<comment type="caution">
    <text evidence="1">The sequence shown here is derived from an EMBL/GenBank/DDBJ whole genome shotgun (WGS) entry which is preliminary data.</text>
</comment>
<reference evidence="1 2" key="1">
    <citation type="journal article" date="2011" name="PLoS Pathog.">
        <title>Endophytic Life Strategies Decoded by Genome and Transcriptome Analyses of the Mutualistic Root Symbiont Piriformospora indica.</title>
        <authorList>
            <person name="Zuccaro A."/>
            <person name="Lahrmann U."/>
            <person name="Guldener U."/>
            <person name="Langen G."/>
            <person name="Pfiffi S."/>
            <person name="Biedenkopf D."/>
            <person name="Wong P."/>
            <person name="Samans B."/>
            <person name="Grimm C."/>
            <person name="Basiewicz M."/>
            <person name="Murat C."/>
            <person name="Martin F."/>
            <person name="Kogel K.H."/>
        </authorList>
    </citation>
    <scope>NUCLEOTIDE SEQUENCE [LARGE SCALE GENOMIC DNA]</scope>
    <source>
        <strain evidence="1 2">DSM 11827</strain>
    </source>
</reference>
<dbReference type="HOGENOM" id="CLU_3428540_0_0_1"/>